<name>A0A3S4X6R3_9BACT</name>
<protein>
    <submittedName>
        <fullName evidence="1">Uncharacterized protein</fullName>
    </submittedName>
</protein>
<dbReference type="Proteomes" id="UP000274578">
    <property type="component" value="Chromosome 1"/>
</dbReference>
<dbReference type="KEGG" id="poc:NCTC13071_01138"/>
<organism evidence="1 2">
    <name type="scientific">Segatella oris</name>
    <dbReference type="NCBI Taxonomy" id="28135"/>
    <lineage>
        <taxon>Bacteria</taxon>
        <taxon>Pseudomonadati</taxon>
        <taxon>Bacteroidota</taxon>
        <taxon>Bacteroidia</taxon>
        <taxon>Bacteroidales</taxon>
        <taxon>Prevotellaceae</taxon>
        <taxon>Segatella</taxon>
    </lineage>
</organism>
<sequence length="61" mass="7218">MKGGNDKETSELLYSTLFCHFKEPLFSFAKILFSKRMTFPDFTRHLFVTLTESIDTLFQVY</sequence>
<dbReference type="AlphaFoldDB" id="A0A3S4X6R3"/>
<evidence type="ECO:0000313" key="2">
    <source>
        <dbReference type="Proteomes" id="UP000274578"/>
    </source>
</evidence>
<reference evidence="1 2" key="1">
    <citation type="submission" date="2018-12" db="EMBL/GenBank/DDBJ databases">
        <authorList>
            <consortium name="Pathogen Informatics"/>
        </authorList>
    </citation>
    <scope>NUCLEOTIDE SEQUENCE [LARGE SCALE GENOMIC DNA]</scope>
    <source>
        <strain evidence="1 2">NCTC13071</strain>
    </source>
</reference>
<gene>
    <name evidence="1" type="ORF">NCTC13071_01138</name>
</gene>
<proteinExistence type="predicted"/>
<evidence type="ECO:0000313" key="1">
    <source>
        <dbReference type="EMBL" id="VEH15143.1"/>
    </source>
</evidence>
<accession>A0A3S4X6R3</accession>
<dbReference type="EMBL" id="LR134384">
    <property type="protein sequence ID" value="VEH15143.1"/>
    <property type="molecule type" value="Genomic_DNA"/>
</dbReference>